<accession>A0ABT1RV54</accession>
<dbReference type="InterPro" id="IPR041698">
    <property type="entry name" value="Methyltransf_25"/>
</dbReference>
<organism evidence="4 5">
    <name type="scientific">Neglectibacter timonensis</name>
    <dbReference type="NCBI Taxonomy" id="1776382"/>
    <lineage>
        <taxon>Bacteria</taxon>
        <taxon>Bacillati</taxon>
        <taxon>Bacillota</taxon>
        <taxon>Clostridia</taxon>
        <taxon>Eubacteriales</taxon>
        <taxon>Oscillospiraceae</taxon>
        <taxon>Neglectibacter</taxon>
    </lineage>
</organism>
<keyword evidence="2" id="KW-0808">Transferase</keyword>
<reference evidence="4 5" key="1">
    <citation type="submission" date="2022-06" db="EMBL/GenBank/DDBJ databases">
        <title>Isolation of gut microbiota from human fecal samples.</title>
        <authorList>
            <person name="Pamer E.G."/>
            <person name="Barat B."/>
            <person name="Waligurski E."/>
            <person name="Medina S."/>
            <person name="Paddock L."/>
            <person name="Mostad J."/>
        </authorList>
    </citation>
    <scope>NUCLEOTIDE SEQUENCE [LARGE SCALE GENOMIC DNA]</scope>
    <source>
        <strain evidence="4 5">DFI.9.73</strain>
    </source>
</reference>
<dbReference type="GO" id="GO:0032259">
    <property type="term" value="P:methylation"/>
    <property type="evidence" value="ECO:0007669"/>
    <property type="project" value="UniProtKB-KW"/>
</dbReference>
<sequence length="257" mass="29594">MGSWNAGDYLKFGTERTQPAVDLAGRIGLLSPASVLDVGCGPGNSTQVLQARFPEAEIIGIDSSEEMLQAARENLPGLEFLRCDVSCELSALNRRFDVVFSNACIQWVPDHPALLKNLMGLLNPGGVLAVQTPMNYEEPIHQIIGRTAQSERWREKIKEPRIFYNLRQEEYFDLLSELSSRFDLWQTTYFHRMQSHEAILDWYRSTGLRPYLEALQGEDRTEFEKEIFQQVKAAYPIQKNGEIIFRFPRFFFMAFKE</sequence>
<comment type="caution">
    <text evidence="4">The sequence shown here is derived from an EMBL/GenBank/DDBJ whole genome shotgun (WGS) entry which is preliminary data.</text>
</comment>
<evidence type="ECO:0000256" key="2">
    <source>
        <dbReference type="ARBA" id="ARBA00022679"/>
    </source>
</evidence>
<keyword evidence="5" id="KW-1185">Reference proteome</keyword>
<dbReference type="InterPro" id="IPR023149">
    <property type="entry name" value="Trans_acon_MeTrfase_C"/>
</dbReference>
<keyword evidence="1 4" id="KW-0489">Methyltransferase</keyword>
<evidence type="ECO:0000256" key="1">
    <source>
        <dbReference type="ARBA" id="ARBA00022603"/>
    </source>
</evidence>
<dbReference type="Proteomes" id="UP001524473">
    <property type="component" value="Unassembled WGS sequence"/>
</dbReference>
<dbReference type="GeneID" id="90532816"/>
<dbReference type="CDD" id="cd02440">
    <property type="entry name" value="AdoMet_MTases"/>
    <property type="match status" value="1"/>
</dbReference>
<gene>
    <name evidence="4" type="ORF">NE695_01045</name>
</gene>
<evidence type="ECO:0000313" key="4">
    <source>
        <dbReference type="EMBL" id="MCQ4838498.1"/>
    </source>
</evidence>
<dbReference type="RefSeq" id="WP_066865116.1">
    <property type="nucleotide sequence ID" value="NZ_CABKVV010000014.1"/>
</dbReference>
<proteinExistence type="predicted"/>
<dbReference type="PANTHER" id="PTHR43861">
    <property type="entry name" value="TRANS-ACONITATE 2-METHYLTRANSFERASE-RELATED"/>
    <property type="match status" value="1"/>
</dbReference>
<dbReference type="Gene3D" id="3.40.50.150">
    <property type="entry name" value="Vaccinia Virus protein VP39"/>
    <property type="match status" value="1"/>
</dbReference>
<dbReference type="EMBL" id="JANFZH010000002">
    <property type="protein sequence ID" value="MCQ4838498.1"/>
    <property type="molecule type" value="Genomic_DNA"/>
</dbReference>
<dbReference type="Pfam" id="PF13649">
    <property type="entry name" value="Methyltransf_25"/>
    <property type="match status" value="1"/>
</dbReference>
<dbReference type="Gene3D" id="1.10.150.290">
    <property type="entry name" value="S-adenosyl-L-methionine-dependent methyltransferases"/>
    <property type="match status" value="1"/>
</dbReference>
<evidence type="ECO:0000259" key="3">
    <source>
        <dbReference type="Pfam" id="PF13649"/>
    </source>
</evidence>
<evidence type="ECO:0000313" key="5">
    <source>
        <dbReference type="Proteomes" id="UP001524473"/>
    </source>
</evidence>
<dbReference type="InterPro" id="IPR029063">
    <property type="entry name" value="SAM-dependent_MTases_sf"/>
</dbReference>
<protein>
    <submittedName>
        <fullName evidence="4">Methyltransferase domain-containing protein</fullName>
    </submittedName>
</protein>
<dbReference type="GO" id="GO:0008168">
    <property type="term" value="F:methyltransferase activity"/>
    <property type="evidence" value="ECO:0007669"/>
    <property type="project" value="UniProtKB-KW"/>
</dbReference>
<dbReference type="SUPFAM" id="SSF53335">
    <property type="entry name" value="S-adenosyl-L-methionine-dependent methyltransferases"/>
    <property type="match status" value="1"/>
</dbReference>
<feature type="domain" description="Methyltransferase" evidence="3">
    <location>
        <begin position="35"/>
        <end position="126"/>
    </location>
</feature>
<dbReference type="PANTHER" id="PTHR43861:SF1">
    <property type="entry name" value="TRANS-ACONITATE 2-METHYLTRANSFERASE"/>
    <property type="match status" value="1"/>
</dbReference>
<name>A0ABT1RV54_9FIRM</name>